<dbReference type="SUPFAM" id="SSF48452">
    <property type="entry name" value="TPR-like"/>
    <property type="match status" value="1"/>
</dbReference>
<dbReference type="InterPro" id="IPR011990">
    <property type="entry name" value="TPR-like_helical_dom_sf"/>
</dbReference>
<dbReference type="AlphaFoldDB" id="A0A0D2F8J9"/>
<evidence type="ECO:0000313" key="1">
    <source>
        <dbReference type="EMBL" id="KIW98396.1"/>
    </source>
</evidence>
<reference evidence="1" key="1">
    <citation type="submission" date="2015-01" db="EMBL/GenBank/DDBJ databases">
        <title>The Genome Sequence of Cladophialophora bantiana CBS 173.52.</title>
        <authorList>
            <consortium name="The Broad Institute Genomics Platform"/>
            <person name="Cuomo C."/>
            <person name="de Hoog S."/>
            <person name="Gorbushina A."/>
            <person name="Stielow B."/>
            <person name="Teixiera M."/>
            <person name="Abouelleil A."/>
            <person name="Chapman S.B."/>
            <person name="Priest M."/>
            <person name="Young S.K."/>
            <person name="Wortman J."/>
            <person name="Nusbaum C."/>
            <person name="Birren B."/>
        </authorList>
    </citation>
    <scope>NUCLEOTIDE SEQUENCE [LARGE SCALE GENOMIC DNA]</scope>
    <source>
        <strain evidence="1">CBS 173.52</strain>
    </source>
</reference>
<dbReference type="InterPro" id="IPR010323">
    <property type="entry name" value="DUF924"/>
</dbReference>
<gene>
    <name evidence="1" type="ORF">Z519_00056</name>
</gene>
<dbReference type="Gene3D" id="1.25.40.10">
    <property type="entry name" value="Tetratricopeptide repeat domain"/>
    <property type="match status" value="1"/>
</dbReference>
<proteinExistence type="predicted"/>
<dbReference type="RefSeq" id="XP_016625065.1">
    <property type="nucleotide sequence ID" value="XM_016757816.1"/>
</dbReference>
<name>A0A0D2F8J9_CLAB1</name>
<sequence>MEHQGEIARVLDYWFPPPSLDSNPTEKWFRPPNPEVVDAEIRTQFSSLIDQARNDSLDSWSSTPLGSLALIVLLDQFPRNIYRGSGLSYSSDAKAQELAMMSIAREFDRSPEVTALMAMFFYMPLMHAETLVHQVAGISLFENLAARCLAGSSSPLASLPVSPAAEEAAKFVQASCKFAKAHRDVILRFGRFPSRNVALRRESTPEEVEFLRQNPGGFVVSGAQSKSNPKSK</sequence>
<keyword evidence="2" id="KW-1185">Reference proteome</keyword>
<dbReference type="Gene3D" id="1.20.58.320">
    <property type="entry name" value="TPR-like"/>
    <property type="match status" value="1"/>
</dbReference>
<dbReference type="Pfam" id="PF06041">
    <property type="entry name" value="DUF924"/>
    <property type="match status" value="1"/>
</dbReference>
<accession>A0A0D2F8J9</accession>
<evidence type="ECO:0000313" key="2">
    <source>
        <dbReference type="Proteomes" id="UP000053789"/>
    </source>
</evidence>
<dbReference type="Proteomes" id="UP000053789">
    <property type="component" value="Unassembled WGS sequence"/>
</dbReference>
<evidence type="ECO:0008006" key="3">
    <source>
        <dbReference type="Google" id="ProtNLM"/>
    </source>
</evidence>
<organism evidence="1 2">
    <name type="scientific">Cladophialophora bantiana (strain ATCC 10958 / CBS 173.52 / CDC B-1940 / NIH 8579)</name>
    <name type="common">Xylohypha bantiana</name>
    <dbReference type="NCBI Taxonomy" id="1442370"/>
    <lineage>
        <taxon>Eukaryota</taxon>
        <taxon>Fungi</taxon>
        <taxon>Dikarya</taxon>
        <taxon>Ascomycota</taxon>
        <taxon>Pezizomycotina</taxon>
        <taxon>Eurotiomycetes</taxon>
        <taxon>Chaetothyriomycetidae</taxon>
        <taxon>Chaetothyriales</taxon>
        <taxon>Herpotrichiellaceae</taxon>
        <taxon>Cladophialophora</taxon>
    </lineage>
</organism>
<dbReference type="OrthoDB" id="414698at2759"/>
<dbReference type="VEuPathDB" id="FungiDB:Z519_00056"/>
<dbReference type="EMBL" id="KN846980">
    <property type="protein sequence ID" value="KIW98396.1"/>
    <property type="molecule type" value="Genomic_DNA"/>
</dbReference>
<dbReference type="GeneID" id="27692984"/>
<protein>
    <recommendedName>
        <fullName evidence="3">DUF924-domain-containing protein</fullName>
    </recommendedName>
</protein>
<dbReference type="HOGENOM" id="CLU_065010_1_0_1"/>